<proteinExistence type="predicted"/>
<keyword evidence="1" id="KW-0175">Coiled coil</keyword>
<evidence type="ECO:0000256" key="2">
    <source>
        <dbReference type="SAM" id="Phobius"/>
    </source>
</evidence>
<keyword evidence="4" id="KW-1185">Reference proteome</keyword>
<evidence type="ECO:0000313" key="3">
    <source>
        <dbReference type="EMBL" id="TYB30731.1"/>
    </source>
</evidence>
<dbReference type="SUPFAM" id="SSF58113">
    <property type="entry name" value="Apolipoprotein A-I"/>
    <property type="match status" value="1"/>
</dbReference>
<sequence length="443" mass="52213">MSYYVEKFEKHKIHNLINQIENLLSQDNLNNIEKTPNEQARIERFELVFRKVKKTINSVDPKSISYKSLNNLYSHLQNAYKHIRKYTNNKNISELNNMDNYLDNVIIQINRINNVQTPEDVANLKNDVTNFRRSVGQYRTNISNKYNEKKEELDDIFSKIKNRKKNLERNLNKLEKKIENDKSRIDNAIQNAQNRISEFQEQFSNSQEKRRDDFEDFKNDLNNDADKLIDRLKNNFGKLQEKLNTKEKELEDEIKSQYESYKKIFEEQKEKVEKIANVISSTGMSAGYKKIANSSKWAKRFWQAVTVLSIWGLIYFGIRFINSFTPMIETTASTNWPAFFARLIVVSAFGSLSAYSAKQASKSLESERYNRKMELELASIDPYLSILPEEKQHEIKEDLVHNLFGKQDISYLKLNKEDDKEIDEVSPHIVVKAAKNIFDYFMK</sequence>
<feature type="coiled-coil region" evidence="1">
    <location>
        <begin position="150"/>
        <end position="260"/>
    </location>
</feature>
<keyword evidence="2" id="KW-0472">Membrane</keyword>
<dbReference type="EMBL" id="VSIX01000088">
    <property type="protein sequence ID" value="TYB30731.1"/>
    <property type="molecule type" value="Genomic_DNA"/>
</dbReference>
<gene>
    <name evidence="3" type="ORF">FXF47_07730</name>
</gene>
<feature type="transmembrane region" description="Helical" evidence="2">
    <location>
        <begin position="301"/>
        <end position="318"/>
    </location>
</feature>
<comment type="caution">
    <text evidence="3">The sequence shown here is derived from an EMBL/GenBank/DDBJ whole genome shotgun (WGS) entry which is preliminary data.</text>
</comment>
<feature type="transmembrane region" description="Helical" evidence="2">
    <location>
        <begin position="338"/>
        <end position="357"/>
    </location>
</feature>
<dbReference type="Gene3D" id="1.20.120.20">
    <property type="entry name" value="Apolipoprotein"/>
    <property type="match status" value="1"/>
</dbReference>
<keyword evidence="2" id="KW-0812">Transmembrane</keyword>
<dbReference type="Proteomes" id="UP000324143">
    <property type="component" value="Unassembled WGS sequence"/>
</dbReference>
<reference evidence="3" key="1">
    <citation type="submission" date="2019-08" db="EMBL/GenBank/DDBJ databases">
        <title>Genomic characterization of a novel candidate phylum (ARYD3) from a high temperature, high salinity tertiary oil reservoir in north central Oklahoma, USA.</title>
        <authorList>
            <person name="Youssef N.H."/>
            <person name="Yadav A."/>
            <person name="Elshahed M.S."/>
        </authorList>
    </citation>
    <scope>NUCLEOTIDE SEQUENCE [LARGE SCALE GENOMIC DNA]</scope>
    <source>
        <strain evidence="3">ARYD3</strain>
    </source>
</reference>
<evidence type="ECO:0000256" key="1">
    <source>
        <dbReference type="SAM" id="Coils"/>
    </source>
</evidence>
<protein>
    <submittedName>
        <fullName evidence="3">Uncharacterized protein</fullName>
    </submittedName>
</protein>
<evidence type="ECO:0000313" key="4">
    <source>
        <dbReference type="Proteomes" id="UP000324143"/>
    </source>
</evidence>
<name>A0A5D0MGW0_9BACT</name>
<keyword evidence="2" id="KW-1133">Transmembrane helix</keyword>
<accession>A0A5D0MGW0</accession>
<organism evidence="3 4">
    <name type="scientific">Candidatus Mcinerneyibacterium aminivorans</name>
    <dbReference type="NCBI Taxonomy" id="2703815"/>
    <lineage>
        <taxon>Bacteria</taxon>
        <taxon>Candidatus Macinerneyibacteriota</taxon>
        <taxon>Candidatus Mcinerneyibacteria</taxon>
        <taxon>Candidatus Mcinerneyibacteriales</taxon>
        <taxon>Candidatus Mcinerneyibacteriaceae</taxon>
        <taxon>Candidatus Mcinerneyibacterium</taxon>
    </lineage>
</organism>
<dbReference type="AlphaFoldDB" id="A0A5D0MGW0"/>